<feature type="signal peptide" evidence="5">
    <location>
        <begin position="1"/>
        <end position="22"/>
    </location>
</feature>
<organism evidence="7 8">
    <name type="scientific">Sedimentisphaera cyanobacteriorum</name>
    <dbReference type="NCBI Taxonomy" id="1940790"/>
    <lineage>
        <taxon>Bacteria</taxon>
        <taxon>Pseudomonadati</taxon>
        <taxon>Planctomycetota</taxon>
        <taxon>Phycisphaerae</taxon>
        <taxon>Sedimentisphaerales</taxon>
        <taxon>Sedimentisphaeraceae</taxon>
        <taxon>Sedimentisphaera</taxon>
    </lineage>
</organism>
<evidence type="ECO:0000256" key="1">
    <source>
        <dbReference type="ARBA" id="ARBA00004236"/>
    </source>
</evidence>
<evidence type="ECO:0000256" key="5">
    <source>
        <dbReference type="SAM" id="SignalP"/>
    </source>
</evidence>
<dbReference type="PROSITE" id="PS51257">
    <property type="entry name" value="PROKAR_LIPOPROTEIN"/>
    <property type="match status" value="1"/>
</dbReference>
<dbReference type="GO" id="GO:0005275">
    <property type="term" value="F:amine transmembrane transporter activity"/>
    <property type="evidence" value="ECO:0007669"/>
    <property type="project" value="TreeGrafter"/>
</dbReference>
<accession>A0A1Q2HPH8</accession>
<dbReference type="Gene3D" id="3.40.190.100">
    <property type="entry name" value="Glycine betaine-binding periplasmic protein, domain 2"/>
    <property type="match status" value="1"/>
</dbReference>
<dbReference type="PANTHER" id="PTHR47737">
    <property type="entry name" value="GLYCINE BETAINE/PROLINE BETAINE TRANSPORT SYSTEM PERMEASE PROTEIN PROW"/>
    <property type="match status" value="1"/>
</dbReference>
<dbReference type="PANTHER" id="PTHR47737:SF1">
    <property type="entry name" value="GLYCINE BETAINE_PROLINE BETAINE TRANSPORT SYSTEM PERMEASE PROTEIN PROW"/>
    <property type="match status" value="1"/>
</dbReference>
<comment type="subcellular location">
    <subcellularLocation>
        <location evidence="1">Cell membrane</location>
    </subcellularLocation>
</comment>
<feature type="chain" id="PRO_5013360881" evidence="5">
    <location>
        <begin position="23"/>
        <end position="308"/>
    </location>
</feature>
<dbReference type="OrthoDB" id="9787902at2"/>
<gene>
    <name evidence="7" type="primary">opuAC</name>
    <name evidence="7" type="ORF">L21SP3_01083</name>
</gene>
<dbReference type="GO" id="GO:0043190">
    <property type="term" value="C:ATP-binding cassette (ABC) transporter complex"/>
    <property type="evidence" value="ECO:0007669"/>
    <property type="project" value="InterPro"/>
</dbReference>
<keyword evidence="4" id="KW-0472">Membrane</keyword>
<evidence type="ECO:0000256" key="4">
    <source>
        <dbReference type="ARBA" id="ARBA00023136"/>
    </source>
</evidence>
<keyword evidence="8" id="KW-1185">Reference proteome</keyword>
<keyword evidence="3" id="KW-1003">Cell membrane</keyword>
<proteinExistence type="predicted"/>
<dbReference type="EMBL" id="CP019633">
    <property type="protein sequence ID" value="AQQ09280.1"/>
    <property type="molecule type" value="Genomic_DNA"/>
</dbReference>
<dbReference type="Proteomes" id="UP000188273">
    <property type="component" value="Chromosome"/>
</dbReference>
<feature type="domain" description="ABC-type glycine betaine transport system substrate-binding" evidence="6">
    <location>
        <begin position="56"/>
        <end position="299"/>
    </location>
</feature>
<dbReference type="Pfam" id="PF04069">
    <property type="entry name" value="OpuAC"/>
    <property type="match status" value="1"/>
</dbReference>
<dbReference type="KEGG" id="pbu:L21SP3_01083"/>
<dbReference type="GO" id="GO:0015871">
    <property type="term" value="P:choline transport"/>
    <property type="evidence" value="ECO:0007669"/>
    <property type="project" value="TreeGrafter"/>
</dbReference>
<dbReference type="CDD" id="cd13639">
    <property type="entry name" value="PBP2_OpuAC_like"/>
    <property type="match status" value="1"/>
</dbReference>
<evidence type="ECO:0000313" key="8">
    <source>
        <dbReference type="Proteomes" id="UP000188273"/>
    </source>
</evidence>
<dbReference type="GO" id="GO:0031460">
    <property type="term" value="P:glycine betaine transport"/>
    <property type="evidence" value="ECO:0007669"/>
    <property type="project" value="TreeGrafter"/>
</dbReference>
<dbReference type="STRING" id="1940790.L21SP3_01083"/>
<dbReference type="RefSeq" id="WP_077539841.1">
    <property type="nucleotide sequence ID" value="NZ_CP019633.1"/>
</dbReference>
<reference evidence="8" key="1">
    <citation type="submission" date="2017-02" db="EMBL/GenBank/DDBJ databases">
        <title>Comparative genomics and description of representatives of a novel lineage of planctomycetes thriving in anoxic sediments.</title>
        <authorList>
            <person name="Spring S."/>
            <person name="Bunk B."/>
            <person name="Sproer C."/>
            <person name="Klenk H.-P."/>
        </authorList>
    </citation>
    <scope>NUCLEOTIDE SEQUENCE [LARGE SCALE GENOMIC DNA]</scope>
    <source>
        <strain evidence="8">L21-RPul-D3</strain>
    </source>
</reference>
<evidence type="ECO:0000256" key="3">
    <source>
        <dbReference type="ARBA" id="ARBA00022475"/>
    </source>
</evidence>
<keyword evidence="5" id="KW-0732">Signal</keyword>
<sequence length="308" mass="33730" precursor="true">MRNKLLKLTLLSFAAVSLIAFSGCKKQTTGGGEESQGASSSSSESAEAQSASDSKVVKISYVNWAEGVAVSQLVEEMLTNMGYEVKLTMADVGPIYASVAKGDQDVMLETWMPVTHKSYWDQYSENFEQLGVWFTDARIGLVVPEYMEISSITELNSIKDKLKGQITGIDAGAGITKTTETAIKEYDLDYTLLTSSGPAMTASLKSAIDKNNPIVVTGWAPHWKFARYDLKFLDDPKGIYGSAEEIRMVCRKGFKEDMPKVAAFLSSIKFNTAQIGTLMDTMANADGDKKAALKAWMAENQQLINSWK</sequence>
<dbReference type="Gene3D" id="3.10.105.10">
    <property type="entry name" value="Dipeptide-binding Protein, Domain 3"/>
    <property type="match status" value="2"/>
</dbReference>
<dbReference type="GO" id="GO:0015226">
    <property type="term" value="F:carnitine transmembrane transporter activity"/>
    <property type="evidence" value="ECO:0007669"/>
    <property type="project" value="TreeGrafter"/>
</dbReference>
<name>A0A1Q2HPH8_9BACT</name>
<dbReference type="SUPFAM" id="SSF53850">
    <property type="entry name" value="Periplasmic binding protein-like II"/>
    <property type="match status" value="1"/>
</dbReference>
<dbReference type="AlphaFoldDB" id="A0A1Q2HPH8"/>
<evidence type="ECO:0000256" key="2">
    <source>
        <dbReference type="ARBA" id="ARBA00022448"/>
    </source>
</evidence>
<evidence type="ECO:0000313" key="7">
    <source>
        <dbReference type="EMBL" id="AQQ09280.1"/>
    </source>
</evidence>
<protein>
    <submittedName>
        <fullName evidence="7">Glycine betaine-binding protein OpuAC</fullName>
    </submittedName>
</protein>
<dbReference type="InterPro" id="IPR007210">
    <property type="entry name" value="ABC_Gly_betaine_transp_sub-bd"/>
</dbReference>
<keyword evidence="2" id="KW-0813">Transport</keyword>
<evidence type="ECO:0000259" key="6">
    <source>
        <dbReference type="Pfam" id="PF04069"/>
    </source>
</evidence>